<comment type="caution">
    <text evidence="2">The sequence shown here is derived from an EMBL/GenBank/DDBJ whole genome shotgun (WGS) entry which is preliminary data.</text>
</comment>
<evidence type="ECO:0000313" key="3">
    <source>
        <dbReference type="Proteomes" id="UP000383932"/>
    </source>
</evidence>
<organism evidence="2 3">
    <name type="scientific">Ceratobasidium theobromae</name>
    <dbReference type="NCBI Taxonomy" id="1582974"/>
    <lineage>
        <taxon>Eukaryota</taxon>
        <taxon>Fungi</taxon>
        <taxon>Dikarya</taxon>
        <taxon>Basidiomycota</taxon>
        <taxon>Agaricomycotina</taxon>
        <taxon>Agaricomycetes</taxon>
        <taxon>Cantharellales</taxon>
        <taxon>Ceratobasidiaceae</taxon>
        <taxon>Ceratobasidium</taxon>
    </lineage>
</organism>
<sequence length="478" mass="54230">MLPNLHVPAEVMSEVFQYCSPSDLAAASRVSQSWRRTTFFQLHREISIETLPHLEALISRLELEEADHDLQIGPCLRTLIVNPDLDHSINHTDNTDDVVVKCPWLRLKDDELLCNRFFSVIPKLIRLEELVWLVDSNTYRAPDLFIRFRDACPKLELLNVATSEWLQHSSGVFLFIRQVLASENWTDLAIDLSLGGGDTPAALNQMSAMIEQLPGLVNLTLKLPGKPFVVDFLCQLQNPLSKLQSLSLEGEWPERKRDINSMSEDSLGSFFRRHPNLTKVSLRWNPRLIPEVVPPADPALMSSLFPSITSFSGPINYCMGLVASNVAERLVELEVDRMIDTFELDGETNPIPMLVKMARPLPNLKRLDFDRHYTRTRAHGGPYYVDETILNNMLAITPALTQLCTGFFTGKWETFLQPLRHVPHLAQLTTVVAHGFPEGSAYSEAAHAEFMQMVEKKFQVLCPDIKLDLHLVEEHHTP</sequence>
<proteinExistence type="predicted"/>
<dbReference type="Proteomes" id="UP000383932">
    <property type="component" value="Unassembled WGS sequence"/>
</dbReference>
<dbReference type="InterPro" id="IPR032675">
    <property type="entry name" value="LRR_dom_sf"/>
</dbReference>
<dbReference type="SMART" id="SM00256">
    <property type="entry name" value="FBOX"/>
    <property type="match status" value="1"/>
</dbReference>
<gene>
    <name evidence="2" type="ORF">CTheo_7676</name>
</gene>
<dbReference type="CDD" id="cd09917">
    <property type="entry name" value="F-box_SF"/>
    <property type="match status" value="1"/>
</dbReference>
<feature type="domain" description="F-box" evidence="1">
    <location>
        <begin position="7"/>
        <end position="47"/>
    </location>
</feature>
<dbReference type="Pfam" id="PF12937">
    <property type="entry name" value="F-box-like"/>
    <property type="match status" value="1"/>
</dbReference>
<dbReference type="InterPro" id="IPR036047">
    <property type="entry name" value="F-box-like_dom_sf"/>
</dbReference>
<name>A0A5N5QBT7_9AGAM</name>
<dbReference type="SUPFAM" id="SSF81383">
    <property type="entry name" value="F-box domain"/>
    <property type="match status" value="1"/>
</dbReference>
<accession>A0A5N5QBT7</accession>
<evidence type="ECO:0000313" key="2">
    <source>
        <dbReference type="EMBL" id="KAB5588881.1"/>
    </source>
</evidence>
<keyword evidence="3" id="KW-1185">Reference proteome</keyword>
<dbReference type="OrthoDB" id="2870744at2759"/>
<reference evidence="2 3" key="1">
    <citation type="journal article" date="2019" name="Fungal Biol. Biotechnol.">
        <title>Draft genome sequence of fastidious pathogen Ceratobasidium theobromae, which causes vascular-streak dieback in Theobroma cacao.</title>
        <authorList>
            <person name="Ali S.S."/>
            <person name="Asman A."/>
            <person name="Shao J."/>
            <person name="Firmansyah A.P."/>
            <person name="Susilo A.W."/>
            <person name="Rosmana A."/>
            <person name="McMahon P."/>
            <person name="Junaid M."/>
            <person name="Guest D."/>
            <person name="Kheng T.Y."/>
            <person name="Meinhardt L.W."/>
            <person name="Bailey B.A."/>
        </authorList>
    </citation>
    <scope>NUCLEOTIDE SEQUENCE [LARGE SCALE GENOMIC DNA]</scope>
    <source>
        <strain evidence="2 3">CT2</strain>
    </source>
</reference>
<protein>
    <submittedName>
        <fullName evidence="2">F-box-like domain containing protein</fullName>
    </submittedName>
</protein>
<dbReference type="SUPFAM" id="SSF52047">
    <property type="entry name" value="RNI-like"/>
    <property type="match status" value="1"/>
</dbReference>
<dbReference type="EMBL" id="SSOP01000353">
    <property type="protein sequence ID" value="KAB5588881.1"/>
    <property type="molecule type" value="Genomic_DNA"/>
</dbReference>
<dbReference type="AlphaFoldDB" id="A0A5N5QBT7"/>
<dbReference type="Gene3D" id="1.20.1280.50">
    <property type="match status" value="1"/>
</dbReference>
<dbReference type="Gene3D" id="3.80.10.10">
    <property type="entry name" value="Ribonuclease Inhibitor"/>
    <property type="match status" value="1"/>
</dbReference>
<dbReference type="InterPro" id="IPR001810">
    <property type="entry name" value="F-box_dom"/>
</dbReference>
<evidence type="ECO:0000259" key="1">
    <source>
        <dbReference type="SMART" id="SM00256"/>
    </source>
</evidence>